<dbReference type="PANTHER" id="PTHR21112:SF0">
    <property type="entry name" value="CHEMOSENSORY PROTEIN A 29A-RELATED"/>
    <property type="match status" value="1"/>
</dbReference>
<keyword evidence="1" id="KW-0812">Transmembrane</keyword>
<accession>A0A084WQH4</accession>
<keyword evidence="1" id="KW-0472">Membrane</keyword>
<dbReference type="OrthoDB" id="7728358at2759"/>
<dbReference type="VEuPathDB" id="VectorBase:ASIC020710"/>
<reference evidence="3" key="2">
    <citation type="submission" date="2020-05" db="UniProtKB">
        <authorList>
            <consortium name="EnsemblMetazoa"/>
        </authorList>
    </citation>
    <scope>IDENTIFICATION</scope>
</reference>
<protein>
    <submittedName>
        <fullName evidence="2">AGAP008958-PA-like protein</fullName>
    </submittedName>
</protein>
<keyword evidence="4" id="KW-1185">Reference proteome</keyword>
<dbReference type="EMBL" id="KE525396">
    <property type="protein sequence ID" value="KFB52468.1"/>
    <property type="molecule type" value="Genomic_DNA"/>
</dbReference>
<evidence type="ECO:0000313" key="4">
    <source>
        <dbReference type="Proteomes" id="UP000030765"/>
    </source>
</evidence>
<evidence type="ECO:0000256" key="1">
    <source>
        <dbReference type="SAM" id="Phobius"/>
    </source>
</evidence>
<dbReference type="Proteomes" id="UP000030765">
    <property type="component" value="Unassembled WGS sequence"/>
</dbReference>
<feature type="transmembrane region" description="Helical" evidence="1">
    <location>
        <begin position="6"/>
        <end position="23"/>
    </location>
</feature>
<evidence type="ECO:0000313" key="2">
    <source>
        <dbReference type="EMBL" id="KFB52468.1"/>
    </source>
</evidence>
<dbReference type="EnsemblMetazoa" id="ASIC020710-RA">
    <property type="protein sequence ID" value="ASIC020710-PA"/>
    <property type="gene ID" value="ASIC020710"/>
</dbReference>
<dbReference type="VEuPathDB" id="VectorBase:ASIS006647"/>
<dbReference type="AlphaFoldDB" id="A0A084WQH4"/>
<proteinExistence type="predicted"/>
<sequence length="183" mass="21180">MWSVSYAQLLIIVTILIEALVCYKANYERVEQVFGQEYAEIDLRVRKYNRTTTVMNGTMYIRQPLDDNMVFSSDVFHSRLGNQQFQHYPMRLPTSGYCQFIENLHKEYKAVVEDMVNIPNPGECPVTERAIYIHDKVFPPGVLPESLAPGLWKIVITGALVTKPENILFRMMVSVRLLDDLFI</sequence>
<organism evidence="2">
    <name type="scientific">Anopheles sinensis</name>
    <name type="common">Mosquito</name>
    <dbReference type="NCBI Taxonomy" id="74873"/>
    <lineage>
        <taxon>Eukaryota</taxon>
        <taxon>Metazoa</taxon>
        <taxon>Ecdysozoa</taxon>
        <taxon>Arthropoda</taxon>
        <taxon>Hexapoda</taxon>
        <taxon>Insecta</taxon>
        <taxon>Pterygota</taxon>
        <taxon>Neoptera</taxon>
        <taxon>Endopterygota</taxon>
        <taxon>Diptera</taxon>
        <taxon>Nematocera</taxon>
        <taxon>Culicoidea</taxon>
        <taxon>Culicidae</taxon>
        <taxon>Anophelinae</taxon>
        <taxon>Anopheles</taxon>
    </lineage>
</organism>
<name>A0A084WQH4_ANOSI</name>
<dbReference type="PANTHER" id="PTHR21112">
    <property type="entry name" value="CHEMOSENSORY PROTEIN A 29A-RELATED"/>
    <property type="match status" value="1"/>
</dbReference>
<reference evidence="2 4" key="1">
    <citation type="journal article" date="2014" name="BMC Genomics">
        <title>Genome sequence of Anopheles sinensis provides insight into genetics basis of mosquito competence for malaria parasites.</title>
        <authorList>
            <person name="Zhou D."/>
            <person name="Zhang D."/>
            <person name="Ding G."/>
            <person name="Shi L."/>
            <person name="Hou Q."/>
            <person name="Ye Y."/>
            <person name="Xu Y."/>
            <person name="Zhou H."/>
            <person name="Xiong C."/>
            <person name="Li S."/>
            <person name="Yu J."/>
            <person name="Hong S."/>
            <person name="Yu X."/>
            <person name="Zou P."/>
            <person name="Chen C."/>
            <person name="Chang X."/>
            <person name="Wang W."/>
            <person name="Lv Y."/>
            <person name="Sun Y."/>
            <person name="Ma L."/>
            <person name="Shen B."/>
            <person name="Zhu C."/>
        </authorList>
    </citation>
    <scope>NUCLEOTIDE SEQUENCE [LARGE SCALE GENOMIC DNA]</scope>
</reference>
<gene>
    <name evidence="2" type="ORF">ZHAS_00020710</name>
</gene>
<dbReference type="EMBL" id="ATLV01025610">
    <property type="status" value="NOT_ANNOTATED_CDS"/>
    <property type="molecule type" value="Genomic_DNA"/>
</dbReference>
<keyword evidence="1" id="KW-1133">Transmembrane helix</keyword>
<evidence type="ECO:0000313" key="3">
    <source>
        <dbReference type="EnsemblMetazoa" id="ASIC020710-PA"/>
    </source>
</evidence>
<dbReference type="OMA" id="QYERIEQ"/>